<feature type="transmembrane region" description="Helical" evidence="9">
    <location>
        <begin position="7"/>
        <end position="30"/>
    </location>
</feature>
<dbReference type="PANTHER" id="PTHR42829:SF2">
    <property type="entry name" value="NADH-UBIQUINONE OXIDOREDUCTASE CHAIN 5"/>
    <property type="match status" value="1"/>
</dbReference>
<accession>A0A8F2TE79</accession>
<feature type="transmembrane region" description="Helical" evidence="9">
    <location>
        <begin position="431"/>
        <end position="454"/>
    </location>
</feature>
<feature type="transmembrane region" description="Helical" evidence="9">
    <location>
        <begin position="261"/>
        <end position="284"/>
    </location>
</feature>
<dbReference type="GO" id="GO:0015990">
    <property type="term" value="P:electron transport coupled proton transport"/>
    <property type="evidence" value="ECO:0007669"/>
    <property type="project" value="TreeGrafter"/>
</dbReference>
<organism evidence="11">
    <name type="scientific">Agonoscena pistaciae</name>
    <dbReference type="NCBI Taxonomy" id="1635299"/>
    <lineage>
        <taxon>Eukaryota</taxon>
        <taxon>Metazoa</taxon>
        <taxon>Ecdysozoa</taxon>
        <taxon>Arthropoda</taxon>
        <taxon>Hexapoda</taxon>
        <taxon>Insecta</taxon>
        <taxon>Pterygota</taxon>
        <taxon>Neoptera</taxon>
        <taxon>Paraneoptera</taxon>
        <taxon>Hemiptera</taxon>
        <taxon>Sternorrhyncha</taxon>
        <taxon>Psylloidea</taxon>
        <taxon>Aphalaridae</taxon>
        <taxon>Agonoscena</taxon>
    </lineage>
</organism>
<evidence type="ECO:0000256" key="9">
    <source>
        <dbReference type="SAM" id="Phobius"/>
    </source>
</evidence>
<feature type="domain" description="NADH:quinone oxidoreductase/Mrp antiporter transmembrane" evidence="10">
    <location>
        <begin position="108"/>
        <end position="369"/>
    </location>
</feature>
<protein>
    <recommendedName>
        <fullName evidence="3">NADH:ubiquinone reductase (H(+)-translocating)</fullName>
        <ecNumber evidence="3">7.1.1.2</ecNumber>
    </recommendedName>
    <alternativeName>
        <fullName evidence="7">NADH dehydrogenase subunit 5</fullName>
    </alternativeName>
</protein>
<keyword evidence="6 9" id="KW-0472">Membrane</keyword>
<proteinExistence type="predicted"/>
<evidence type="ECO:0000256" key="8">
    <source>
        <dbReference type="ARBA" id="ARBA00049551"/>
    </source>
</evidence>
<evidence type="ECO:0000256" key="2">
    <source>
        <dbReference type="ARBA" id="ARBA00004141"/>
    </source>
</evidence>
<dbReference type="PRINTS" id="PR01434">
    <property type="entry name" value="NADHDHGNASE5"/>
</dbReference>
<feature type="transmembrane region" description="Helical" evidence="9">
    <location>
        <begin position="111"/>
        <end position="129"/>
    </location>
</feature>
<keyword evidence="4 9" id="KW-0812">Transmembrane</keyword>
<comment type="subcellular location">
    <subcellularLocation>
        <location evidence="2">Membrane</location>
        <topology evidence="2">Multi-pass membrane protein</topology>
    </subcellularLocation>
</comment>
<dbReference type="GO" id="GO:0016020">
    <property type="term" value="C:membrane"/>
    <property type="evidence" value="ECO:0007669"/>
    <property type="project" value="UniProtKB-SubCell"/>
</dbReference>
<dbReference type="Pfam" id="PF00361">
    <property type="entry name" value="Proton_antipo_M"/>
    <property type="match status" value="1"/>
</dbReference>
<reference evidence="11" key="1">
    <citation type="journal article" date="2021" name="Int J Trop Insect Sci">
        <title>De novo assembly and comparative analysis of the complete mitochondrial genome sequence of the pistachio psyllid, Agonoscena pistaciae (Hemiptera: Aphalaridae).</title>
        <authorList>
            <person name="Fekrat L."/>
            <person name="Zakiaghl M."/>
            <person name="Dhami M.K."/>
            <person name="Zhang Y."/>
            <person name="Koohkanzade M."/>
        </authorList>
    </citation>
    <scope>NUCLEOTIDE SEQUENCE</scope>
    <source>
        <tissue evidence="11">Whole insect</tissue>
    </source>
</reference>
<dbReference type="InterPro" id="IPR001750">
    <property type="entry name" value="ND/Mrp_TM"/>
</dbReference>
<feature type="transmembrane region" description="Helical" evidence="9">
    <location>
        <begin position="150"/>
        <end position="168"/>
    </location>
</feature>
<dbReference type="GO" id="GO:0008137">
    <property type="term" value="F:NADH dehydrogenase (ubiquinone) activity"/>
    <property type="evidence" value="ECO:0007669"/>
    <property type="project" value="UniProtKB-EC"/>
</dbReference>
<feature type="transmembrane region" description="Helical" evidence="9">
    <location>
        <begin position="395"/>
        <end position="419"/>
    </location>
</feature>
<dbReference type="EMBL" id="MT576697">
    <property type="protein sequence ID" value="QWV61773.1"/>
    <property type="molecule type" value="Genomic_DNA"/>
</dbReference>
<geneLocation type="mitochondrion" evidence="11"/>
<keyword evidence="11" id="KW-0496">Mitochondrion</keyword>
<evidence type="ECO:0000256" key="5">
    <source>
        <dbReference type="ARBA" id="ARBA00022989"/>
    </source>
</evidence>
<feature type="transmembrane region" description="Helical" evidence="9">
    <location>
        <begin position="510"/>
        <end position="540"/>
    </location>
</feature>
<feature type="transmembrane region" description="Helical" evidence="9">
    <location>
        <begin position="361"/>
        <end position="383"/>
    </location>
</feature>
<dbReference type="GO" id="GO:0042773">
    <property type="term" value="P:ATP synthesis coupled electron transport"/>
    <property type="evidence" value="ECO:0007669"/>
    <property type="project" value="InterPro"/>
</dbReference>
<feature type="transmembrane region" description="Helical" evidence="9">
    <location>
        <begin position="330"/>
        <end position="349"/>
    </location>
</feature>
<gene>
    <name evidence="11" type="primary">nad5</name>
</gene>
<keyword evidence="5 9" id="KW-1133">Transmembrane helix</keyword>
<dbReference type="PANTHER" id="PTHR42829">
    <property type="entry name" value="NADH-UBIQUINONE OXIDOREDUCTASE CHAIN 5"/>
    <property type="match status" value="1"/>
</dbReference>
<feature type="transmembrane region" description="Helical" evidence="9">
    <location>
        <begin position="290"/>
        <end position="309"/>
    </location>
</feature>
<sequence length="541" mass="61862">MSMMSKFFYLSIFLFLFFFLIVVFFSFFVIENYTVLVEFELLSINSLNLNYILLFDKISLLFSMTVIMISILIFSYSKFYLGSSCSRFLWLTFFFVFYMMLMIYSPSCLGVIVGWDGLGLISYCLIIYYQSKDSFNSGFITAASNRLGDSMLLMGIIWFMMSGSFMPWEEGDGIKFLFIASLTKSAQFPFSAWLPLAMAAPTPISSLVHSSTLVTAGVYMLIRFNYLLLVSEWSMGLMILSFITIFIAGLGAMHEYDLKRVVALSTLGQLGFMMMILSLGFYYISFFHLLIHALFKALLFMCAGVVIHGGGSIQDLRKMGYMNCELSMKISLTVSCLCLMGLPFSSGFYSKDLLLEVIWMGWSGVSMGIFMYLVAFFTFFYSFQLLSYLNSSNSWLLWVEAEGGLIIPLLILCVMNIFGGSGLNWILLSNQNLICLSLSLKMVPISLLLISMFLKSLTIQSLYFNYFMNSLFFILSCTKNASWVSNLLLIQMKIFDQGWLEWGIFQVKLLFIQVSYLMKLMVFTYFYMNFLGLLCLMLLLV</sequence>
<evidence type="ECO:0000259" key="10">
    <source>
        <dbReference type="Pfam" id="PF00361"/>
    </source>
</evidence>
<feature type="transmembrane region" description="Helical" evidence="9">
    <location>
        <begin position="206"/>
        <end position="227"/>
    </location>
</feature>
<evidence type="ECO:0000313" key="11">
    <source>
        <dbReference type="EMBL" id="QWV61773.1"/>
    </source>
</evidence>
<dbReference type="InterPro" id="IPR003945">
    <property type="entry name" value="NU5C-like"/>
</dbReference>
<dbReference type="GO" id="GO:0003954">
    <property type="term" value="F:NADH dehydrogenase activity"/>
    <property type="evidence" value="ECO:0007669"/>
    <property type="project" value="TreeGrafter"/>
</dbReference>
<evidence type="ECO:0000256" key="4">
    <source>
        <dbReference type="ARBA" id="ARBA00022692"/>
    </source>
</evidence>
<evidence type="ECO:0000256" key="1">
    <source>
        <dbReference type="ARBA" id="ARBA00003257"/>
    </source>
</evidence>
<comment type="function">
    <text evidence="1">Core subunit of the mitochondrial membrane respiratory chain NADH dehydrogenase (Complex I) that is believed to belong to the minimal assembly required for catalysis. Complex I functions in the transfer of electrons from NADH to the respiratory chain. The immediate electron acceptor for the enzyme is believed to be ubiquinone.</text>
</comment>
<comment type="catalytic activity">
    <reaction evidence="8">
        <text>a ubiquinone + NADH + 5 H(+)(in) = a ubiquinol + NAD(+) + 4 H(+)(out)</text>
        <dbReference type="Rhea" id="RHEA:29091"/>
        <dbReference type="Rhea" id="RHEA-COMP:9565"/>
        <dbReference type="Rhea" id="RHEA-COMP:9566"/>
        <dbReference type="ChEBI" id="CHEBI:15378"/>
        <dbReference type="ChEBI" id="CHEBI:16389"/>
        <dbReference type="ChEBI" id="CHEBI:17976"/>
        <dbReference type="ChEBI" id="CHEBI:57540"/>
        <dbReference type="ChEBI" id="CHEBI:57945"/>
        <dbReference type="EC" id="7.1.1.2"/>
    </reaction>
</comment>
<feature type="transmembrane region" description="Helical" evidence="9">
    <location>
        <begin position="50"/>
        <end position="76"/>
    </location>
</feature>
<dbReference type="EC" id="7.1.1.2" evidence="3"/>
<feature type="transmembrane region" description="Helical" evidence="9">
    <location>
        <begin position="233"/>
        <end position="254"/>
    </location>
</feature>
<evidence type="ECO:0000256" key="6">
    <source>
        <dbReference type="ARBA" id="ARBA00023136"/>
    </source>
</evidence>
<dbReference type="AlphaFoldDB" id="A0A8F2TE79"/>
<feature type="transmembrane region" description="Helical" evidence="9">
    <location>
        <begin position="88"/>
        <end position="105"/>
    </location>
</feature>
<evidence type="ECO:0000256" key="7">
    <source>
        <dbReference type="ARBA" id="ARBA00031027"/>
    </source>
</evidence>
<name>A0A8F2TE79_9HEMI</name>
<evidence type="ECO:0000256" key="3">
    <source>
        <dbReference type="ARBA" id="ARBA00012944"/>
    </source>
</evidence>